<feature type="region of interest" description="Disordered" evidence="1">
    <location>
        <begin position="1"/>
        <end position="108"/>
    </location>
</feature>
<feature type="compositionally biased region" description="Basic residues" evidence="1">
    <location>
        <begin position="154"/>
        <end position="181"/>
    </location>
</feature>
<reference evidence="2" key="1">
    <citation type="submission" date="2020-02" db="EMBL/GenBank/DDBJ databases">
        <authorList>
            <person name="Meier V. D."/>
        </authorList>
    </citation>
    <scope>NUCLEOTIDE SEQUENCE</scope>
    <source>
        <strain evidence="2">AVDCRST_MAG89</strain>
    </source>
</reference>
<protein>
    <submittedName>
        <fullName evidence="2">Uncharacterized protein</fullName>
    </submittedName>
</protein>
<feature type="region of interest" description="Disordered" evidence="1">
    <location>
        <begin position="121"/>
        <end position="256"/>
    </location>
</feature>
<evidence type="ECO:0000256" key="1">
    <source>
        <dbReference type="SAM" id="MobiDB-lite"/>
    </source>
</evidence>
<organism evidence="2">
    <name type="scientific">uncultured Gemmatimonadota bacterium</name>
    <dbReference type="NCBI Taxonomy" id="203437"/>
    <lineage>
        <taxon>Bacteria</taxon>
        <taxon>Pseudomonadati</taxon>
        <taxon>Gemmatimonadota</taxon>
        <taxon>environmental samples</taxon>
    </lineage>
</organism>
<evidence type="ECO:0000313" key="2">
    <source>
        <dbReference type="EMBL" id="CAA9324991.1"/>
    </source>
</evidence>
<sequence length="256" mass="26475">VQEADPSDDALRGAVGWRAEDRGGLPHHGRSGAGGAPGAPRPHAGPRRAPPARLHLAQGAHERGGGGRAPQAGDRLALHRPAAARHAQRSRAGAGEPQPAGAGEDLAPGSRRVLALAALPGRAPGGGRAAIGGGGLLAGLLSGGADGRAGALRTRPRPRRRRRPPGRHAAGRRGPHRRGPATRHPQARWPPAPDGARPRRPHHPPRAGRAPLRRRAGAQGAALVERRPHPPRRGHPLRRRLAGRAARGRGGAEKCV</sequence>
<dbReference type="EMBL" id="CADCTV010000392">
    <property type="protein sequence ID" value="CAA9324991.1"/>
    <property type="molecule type" value="Genomic_DNA"/>
</dbReference>
<feature type="non-terminal residue" evidence="2">
    <location>
        <position position="1"/>
    </location>
</feature>
<accession>A0A6J4L682</accession>
<feature type="compositionally biased region" description="Gly residues" evidence="1">
    <location>
        <begin position="123"/>
        <end position="147"/>
    </location>
</feature>
<gene>
    <name evidence="2" type="ORF">AVDCRST_MAG89-1843</name>
</gene>
<feature type="non-terminal residue" evidence="2">
    <location>
        <position position="256"/>
    </location>
</feature>
<feature type="compositionally biased region" description="Low complexity" evidence="1">
    <location>
        <begin position="90"/>
        <end position="104"/>
    </location>
</feature>
<proteinExistence type="predicted"/>
<feature type="compositionally biased region" description="Basic residues" evidence="1">
    <location>
        <begin position="198"/>
        <end position="216"/>
    </location>
</feature>
<feature type="compositionally biased region" description="Basic residues" evidence="1">
    <location>
        <begin position="229"/>
        <end position="242"/>
    </location>
</feature>
<dbReference type="AlphaFoldDB" id="A0A6J4L682"/>
<name>A0A6J4L682_9BACT</name>